<dbReference type="EMBL" id="CP002355">
    <property type="protein sequence ID" value="ADR34082.1"/>
    <property type="molecule type" value="Genomic_DNA"/>
</dbReference>
<keyword evidence="1" id="KW-0597">Phosphoprotein</keyword>
<dbReference type="InterPro" id="IPR011006">
    <property type="entry name" value="CheY-like_superfamily"/>
</dbReference>
<dbReference type="PROSITE" id="PS50110">
    <property type="entry name" value="RESPONSE_REGULATORY"/>
    <property type="match status" value="1"/>
</dbReference>
<feature type="modified residue" description="4-aspartylphosphate" evidence="1">
    <location>
        <position position="56"/>
    </location>
</feature>
<evidence type="ECO:0000313" key="3">
    <source>
        <dbReference type="EMBL" id="ADR34082.1"/>
    </source>
</evidence>
<dbReference type="InterPro" id="IPR001789">
    <property type="entry name" value="Sig_transdc_resp-reg_receiver"/>
</dbReference>
<organism evidence="3 4">
    <name type="scientific">Sulfuricurvum kujiense (strain ATCC BAA-921 / DSM 16994 / JCM 11577 / YK-1)</name>
    <dbReference type="NCBI Taxonomy" id="709032"/>
    <lineage>
        <taxon>Bacteria</taxon>
        <taxon>Pseudomonadati</taxon>
        <taxon>Campylobacterota</taxon>
        <taxon>Epsilonproteobacteria</taxon>
        <taxon>Campylobacterales</taxon>
        <taxon>Sulfurimonadaceae</taxon>
        <taxon>Sulfuricurvum</taxon>
    </lineage>
</organism>
<gene>
    <name evidence="3" type="ordered locus">Sulku_1420</name>
</gene>
<dbReference type="STRING" id="709032.Sulku_1420"/>
<protein>
    <submittedName>
        <fullName evidence="3">Response regulator receiver protein</fullName>
    </submittedName>
</protein>
<name>E4TYU1_SULKY</name>
<dbReference type="eggNOG" id="COG0745">
    <property type="taxonomic scope" value="Bacteria"/>
</dbReference>
<dbReference type="GO" id="GO:0000160">
    <property type="term" value="P:phosphorelay signal transduction system"/>
    <property type="evidence" value="ECO:0007669"/>
    <property type="project" value="InterPro"/>
</dbReference>
<dbReference type="AlphaFoldDB" id="E4TYU1"/>
<dbReference type="RefSeq" id="WP_013460279.1">
    <property type="nucleotide sequence ID" value="NC_014762.1"/>
</dbReference>
<proteinExistence type="predicted"/>
<feature type="domain" description="Response regulatory" evidence="2">
    <location>
        <begin position="3"/>
        <end position="125"/>
    </location>
</feature>
<keyword evidence="4" id="KW-1185">Reference proteome</keyword>
<accession>E4TYU1</accession>
<dbReference type="KEGG" id="sku:Sulku_1420"/>
<evidence type="ECO:0000259" key="2">
    <source>
        <dbReference type="PROSITE" id="PS50110"/>
    </source>
</evidence>
<sequence length="126" mass="14375">MKKILIFENEYADHEPAFKAINLLSFDNQLQITQYNTSQELTNISNIDAYDAIIIDIDLSLKSHKDGFGIIQDIDTFNKDVLKKVMVLTGSSKVEEKLIEQGYDIRVAIKPIDIDQIADMLKDILK</sequence>
<reference evidence="3 4" key="1">
    <citation type="journal article" date="2012" name="Stand. Genomic Sci.">
        <title>Complete genome sequence of the sulfur compounds oxidizing chemolithoautotroph Sulfuricurvum kujiense type strain (YK-1(T)).</title>
        <authorList>
            <person name="Han C."/>
            <person name="Kotsyurbenko O."/>
            <person name="Chertkov O."/>
            <person name="Held B."/>
            <person name="Lapidus A."/>
            <person name="Nolan M."/>
            <person name="Lucas S."/>
            <person name="Hammon N."/>
            <person name="Deshpande S."/>
            <person name="Cheng J.F."/>
            <person name="Tapia R."/>
            <person name="Goodwin L.A."/>
            <person name="Pitluck S."/>
            <person name="Liolios K."/>
            <person name="Pagani I."/>
            <person name="Ivanova N."/>
            <person name="Mavromatis K."/>
            <person name="Mikhailova N."/>
            <person name="Pati A."/>
            <person name="Chen A."/>
            <person name="Palaniappan K."/>
            <person name="Land M."/>
            <person name="Hauser L."/>
            <person name="Chang Y.J."/>
            <person name="Jeffries C.D."/>
            <person name="Brambilla E.M."/>
            <person name="Rohde M."/>
            <person name="Spring S."/>
            <person name="Sikorski J."/>
            <person name="Goker M."/>
            <person name="Woyke T."/>
            <person name="Bristow J."/>
            <person name="Eisen J.A."/>
            <person name="Markowitz V."/>
            <person name="Hugenholtz P."/>
            <person name="Kyrpides N.C."/>
            <person name="Klenk H.P."/>
            <person name="Detter J.C."/>
        </authorList>
    </citation>
    <scope>NUCLEOTIDE SEQUENCE [LARGE SCALE GENOMIC DNA]</scope>
    <source>
        <strain evidence="4">ATCC BAA-921 / DSM 16994 / JCM 11577 / YK-1</strain>
    </source>
</reference>
<evidence type="ECO:0000313" key="4">
    <source>
        <dbReference type="Proteomes" id="UP000008721"/>
    </source>
</evidence>
<evidence type="ECO:0000256" key="1">
    <source>
        <dbReference type="PROSITE-ProRule" id="PRU00169"/>
    </source>
</evidence>
<dbReference type="Proteomes" id="UP000008721">
    <property type="component" value="Chromosome"/>
</dbReference>
<dbReference type="Gene3D" id="3.40.50.2300">
    <property type="match status" value="1"/>
</dbReference>
<dbReference type="HOGENOM" id="CLU_1980462_0_0_7"/>
<dbReference type="SUPFAM" id="SSF52172">
    <property type="entry name" value="CheY-like"/>
    <property type="match status" value="1"/>
</dbReference>